<evidence type="ECO:0000313" key="3">
    <source>
        <dbReference type="EnsemblPlants" id="Kaladp0418s0035.1.v1.1"/>
    </source>
</evidence>
<dbReference type="AlphaFoldDB" id="A0A7N0V951"/>
<proteinExistence type="predicted"/>
<keyword evidence="2" id="KW-0812">Transmembrane</keyword>
<protein>
    <recommendedName>
        <fullName evidence="5">Late embryogenesis abundant protein LEA-2 subgroup domain-containing protein</fullName>
    </recommendedName>
</protein>
<dbReference type="Proteomes" id="UP000594263">
    <property type="component" value="Unplaced"/>
</dbReference>
<evidence type="ECO:0000256" key="1">
    <source>
        <dbReference type="SAM" id="MobiDB-lite"/>
    </source>
</evidence>
<dbReference type="Gramene" id="Kaladp0418s0035.1.v1.1">
    <property type="protein sequence ID" value="Kaladp0418s0035.1.v1.1"/>
    <property type="gene ID" value="Kaladp0418s0035.v1.1"/>
</dbReference>
<name>A0A7N0V951_KALFE</name>
<reference evidence="3" key="1">
    <citation type="submission" date="2021-01" db="UniProtKB">
        <authorList>
            <consortium name="EnsemblPlants"/>
        </authorList>
    </citation>
    <scope>IDENTIFICATION</scope>
</reference>
<sequence length="319" mass="36236">MRPPRHAKTDSEVTSIDASSPPRSPRRPLYYVESPSPQEMEKLSFNSSPAGSPPPPNHHNHNLQSYHYRSSPIHHSRESSTSRFSSASLKHPYPAAWKRMRRVADGGVAEDDEDDDFIDDDERDPNRKVRLACLFVLGFVIMFSLFSLILWGASKAYRPLVTVQHVVFRSFDVHAGMDYTGVATEMLSLNSTVAISYANRGTFFGLHVSSTPWELYCYQLKVASGEMKEFYEERKRERRVVTVVSGHQVPVYGAVTAIKDAREMNKFVLPMNLTLKVRSRAYILGKLVRSKFYNQIRCPVTLQGDKFGKKLNVSNCVNE</sequence>
<evidence type="ECO:0008006" key="5">
    <source>
        <dbReference type="Google" id="ProtNLM"/>
    </source>
</evidence>
<dbReference type="EnsemblPlants" id="Kaladp0418s0035.1.v1.1">
    <property type="protein sequence ID" value="Kaladp0418s0035.1.v1.1"/>
    <property type="gene ID" value="Kaladp0418s0035.v1.1"/>
</dbReference>
<evidence type="ECO:0000313" key="4">
    <source>
        <dbReference type="Proteomes" id="UP000594263"/>
    </source>
</evidence>
<feature type="region of interest" description="Disordered" evidence="1">
    <location>
        <begin position="1"/>
        <end position="64"/>
    </location>
</feature>
<dbReference type="InterPro" id="IPR055276">
    <property type="entry name" value="NHL41-like"/>
</dbReference>
<evidence type="ECO:0000256" key="2">
    <source>
        <dbReference type="SAM" id="Phobius"/>
    </source>
</evidence>
<keyword evidence="4" id="KW-1185">Reference proteome</keyword>
<feature type="transmembrane region" description="Helical" evidence="2">
    <location>
        <begin position="131"/>
        <end position="153"/>
    </location>
</feature>
<organism evidence="3 4">
    <name type="scientific">Kalanchoe fedtschenkoi</name>
    <name type="common">Lavender scallops</name>
    <name type="synonym">South American air plant</name>
    <dbReference type="NCBI Taxonomy" id="63787"/>
    <lineage>
        <taxon>Eukaryota</taxon>
        <taxon>Viridiplantae</taxon>
        <taxon>Streptophyta</taxon>
        <taxon>Embryophyta</taxon>
        <taxon>Tracheophyta</taxon>
        <taxon>Spermatophyta</taxon>
        <taxon>Magnoliopsida</taxon>
        <taxon>eudicotyledons</taxon>
        <taxon>Gunneridae</taxon>
        <taxon>Pentapetalae</taxon>
        <taxon>Saxifragales</taxon>
        <taxon>Crassulaceae</taxon>
        <taxon>Kalanchoe</taxon>
    </lineage>
</organism>
<dbReference type="OMA" id="VRIHYRN"/>
<accession>A0A7N0V951</accession>
<dbReference type="PANTHER" id="PTHR48436:SF1">
    <property type="entry name" value="2, PUTATIVE-RELATED"/>
    <property type="match status" value="1"/>
</dbReference>
<keyword evidence="2" id="KW-1133">Transmembrane helix</keyword>
<dbReference type="PANTHER" id="PTHR48436">
    <property type="entry name" value="2, PUTATIVE-RELATED"/>
    <property type="match status" value="1"/>
</dbReference>
<keyword evidence="2" id="KW-0472">Membrane</keyword>